<dbReference type="HAMAP" id="MF_00675">
    <property type="entry name" value="UxaC"/>
    <property type="match status" value="1"/>
</dbReference>
<dbReference type="RefSeq" id="WP_003100148.1">
    <property type="nucleotide sequence ID" value="NZ_CP017952.1"/>
</dbReference>
<dbReference type="Proteomes" id="UP000025245">
    <property type="component" value="Chromosome"/>
</dbReference>
<dbReference type="InterPro" id="IPR032466">
    <property type="entry name" value="Metal_Hydrolase"/>
</dbReference>
<evidence type="ECO:0000313" key="10">
    <source>
        <dbReference type="Proteomes" id="UP000025245"/>
    </source>
</evidence>
<protein>
    <recommendedName>
        <fullName evidence="5 7">Uronate isomerase</fullName>
        <ecNumber evidence="4 7">5.3.1.12</ecNumber>
    </recommendedName>
    <alternativeName>
        <fullName evidence="7">Glucuronate isomerase</fullName>
    </alternativeName>
    <alternativeName>
        <fullName evidence="7">Uronic isomerase</fullName>
    </alternativeName>
</protein>
<dbReference type="PANTHER" id="PTHR30068">
    <property type="entry name" value="URONATE ISOMERASE"/>
    <property type="match status" value="1"/>
</dbReference>
<dbReference type="Gene3D" id="3.20.20.140">
    <property type="entry name" value="Metal-dependent hydrolases"/>
    <property type="match status" value="1"/>
</dbReference>
<dbReference type="Gene3D" id="1.10.2020.10">
    <property type="entry name" value="uronate isomerase, domain 2, chain A"/>
    <property type="match status" value="1"/>
</dbReference>
<evidence type="ECO:0000256" key="6">
    <source>
        <dbReference type="ARBA" id="ARBA00023235"/>
    </source>
</evidence>
<dbReference type="EC" id="5.3.1.12" evidence="4 7"/>
<comment type="catalytic activity">
    <reaction evidence="7">
        <text>aldehydo-D-galacturonate = keto-D-tagaturonate</text>
        <dbReference type="Rhea" id="RHEA:27702"/>
        <dbReference type="ChEBI" id="CHEBI:12952"/>
        <dbReference type="ChEBI" id="CHEBI:17886"/>
    </reaction>
</comment>
<dbReference type="NCBIfam" id="NF002794">
    <property type="entry name" value="PRK02925.1"/>
    <property type="match status" value="1"/>
</dbReference>
<dbReference type="UniPathway" id="UPA00246"/>
<dbReference type="InterPro" id="IPR003766">
    <property type="entry name" value="Uronate_isomerase"/>
</dbReference>
<comment type="catalytic activity">
    <reaction evidence="1 7">
        <text>D-glucuronate = D-fructuronate</text>
        <dbReference type="Rhea" id="RHEA:13049"/>
        <dbReference type="ChEBI" id="CHEBI:58720"/>
        <dbReference type="ChEBI" id="CHEBI:59863"/>
        <dbReference type="EC" id="5.3.1.12"/>
    </reaction>
</comment>
<evidence type="ECO:0000256" key="3">
    <source>
        <dbReference type="ARBA" id="ARBA00008397"/>
    </source>
</evidence>
<dbReference type="KEGG" id="siq:DQ08_03225"/>
<comment type="similarity">
    <text evidence="3 7">Belongs to the metallo-dependent hydrolases superfamily. Uronate isomerase family.</text>
</comment>
<dbReference type="SUPFAM" id="SSF51556">
    <property type="entry name" value="Metallo-dependent hydrolases"/>
    <property type="match status" value="1"/>
</dbReference>
<dbReference type="Proteomes" id="UP000269148">
    <property type="component" value="Unassembled WGS sequence"/>
</dbReference>
<dbReference type="GO" id="GO:0042840">
    <property type="term" value="P:D-glucuronate catabolic process"/>
    <property type="evidence" value="ECO:0007669"/>
    <property type="project" value="TreeGrafter"/>
</dbReference>
<reference evidence="8 10" key="1">
    <citation type="journal article" date="2014" name="Genome Announc.">
        <title>Complete Genome Sequence of a Virulent Strain, Streptococcus iniae ISET0901, Isolated from Diseased Tilapia.</title>
        <authorList>
            <person name="Pridgeon J.W."/>
            <person name="Zhang D."/>
            <person name="Zhang L."/>
        </authorList>
    </citation>
    <scope>NUCLEOTIDE SEQUENCE [LARGE SCALE GENOMIC DNA]</scope>
    <source>
        <strain evidence="8 10">ISET0901</strain>
    </source>
</reference>
<evidence type="ECO:0000256" key="4">
    <source>
        <dbReference type="ARBA" id="ARBA00012546"/>
    </source>
</evidence>
<evidence type="ECO:0000313" key="9">
    <source>
        <dbReference type="EMBL" id="RLU57679.1"/>
    </source>
</evidence>
<evidence type="ECO:0000256" key="7">
    <source>
        <dbReference type="HAMAP-Rule" id="MF_00675"/>
    </source>
</evidence>
<dbReference type="EMBL" id="QLQD01000036">
    <property type="protein sequence ID" value="RLU57679.1"/>
    <property type="molecule type" value="Genomic_DNA"/>
</dbReference>
<dbReference type="STRING" id="1346.BMF34_03335"/>
<accession>A0A3L8GL21</accession>
<keyword evidence="6 7" id="KW-0413">Isomerase</keyword>
<dbReference type="AlphaFoldDB" id="A0A3L8GL21"/>
<sequence length="466" mass="53390">MAFNDDNFMLKNEAAKKLYQKIKNQPIFDYHCHLDPKEIYQDEVYDNIVDLWLGGDHYKWRLMRANGVSEEEITGSASKQDKFKAFARTLERAYGNPVYHWSVMELKNVFGIEENLTSENADSIYHQLNTYLLENQISPRKLIADSKVTFIGTTDHPLDDLSWHQKLAEDDSFSTVVAPTFRPDQAFIEHAQFRTFIEALGQSVETTISDFRTFVEALESRVAYFAKHGCKASDISFTEIVFENATRSELDVLLTKVIGGYYPNQFEINQWQTAVFAELCRLYKKYGFVTQVHFGALRNNHSGIYTKLGADVGVDSLGDQTALAINMNRLLDHLVVTDSLPKMIWYNLNPTYNITVANTLANFQANEEGVKSYLQFGAGWWFADTKLGMISQMNALAEQGILANFIGMLTDSRSFLSYQRHDYFRRILANYIGEWITEGEVPEDYEALGKIAQDIAYNNAQVYFNN</sequence>
<reference evidence="9 11" key="2">
    <citation type="submission" date="2018-06" db="EMBL/GenBank/DDBJ databases">
        <title>Mutators as drivers of adaptation in pathogenic bacteria and a risk factor for host jumps and vaccine escape.</title>
        <authorList>
            <person name="Barnes A.C."/>
            <person name="Silayeva O."/>
        </authorList>
    </citation>
    <scope>NUCLEOTIDE SEQUENCE [LARGE SCALE GENOMIC DNA]</scope>
    <source>
        <strain evidence="9 11">QMA0445</strain>
    </source>
</reference>
<gene>
    <name evidence="7" type="primary">uxaC</name>
    <name evidence="9" type="ORF">DIY07_03685</name>
    <name evidence="8" type="ORF">DQ08_03225</name>
</gene>
<dbReference type="PANTHER" id="PTHR30068:SF4">
    <property type="entry name" value="URONATE ISOMERASE"/>
    <property type="match status" value="1"/>
</dbReference>
<organism evidence="9 11">
    <name type="scientific">Streptococcus iniae</name>
    <name type="common">Streptococcus shiloi</name>
    <dbReference type="NCBI Taxonomy" id="1346"/>
    <lineage>
        <taxon>Bacteria</taxon>
        <taxon>Bacillati</taxon>
        <taxon>Bacillota</taxon>
        <taxon>Bacilli</taxon>
        <taxon>Lactobacillales</taxon>
        <taxon>Streptococcaceae</taxon>
        <taxon>Streptococcus</taxon>
    </lineage>
</organism>
<dbReference type="Pfam" id="PF02614">
    <property type="entry name" value="UxaC"/>
    <property type="match status" value="1"/>
</dbReference>
<name>A0A3L8GL21_STRIN</name>
<evidence type="ECO:0000256" key="2">
    <source>
        <dbReference type="ARBA" id="ARBA00004892"/>
    </source>
</evidence>
<dbReference type="KEGG" id="sio:DW64_03215"/>
<dbReference type="OrthoDB" id="9766564at2"/>
<evidence type="ECO:0000256" key="5">
    <source>
        <dbReference type="ARBA" id="ARBA00020555"/>
    </source>
</evidence>
<evidence type="ECO:0000256" key="1">
    <source>
        <dbReference type="ARBA" id="ARBA00001165"/>
    </source>
</evidence>
<dbReference type="EMBL" id="CP007586">
    <property type="protein sequence ID" value="AHY15489.1"/>
    <property type="molecule type" value="Genomic_DNA"/>
</dbReference>
<evidence type="ECO:0000313" key="11">
    <source>
        <dbReference type="Proteomes" id="UP000269148"/>
    </source>
</evidence>
<proteinExistence type="inferred from homology"/>
<keyword evidence="10" id="KW-1185">Reference proteome</keyword>
<comment type="pathway">
    <text evidence="2 7">Carbohydrate metabolism; pentose and glucuronate interconversion.</text>
</comment>
<dbReference type="GO" id="GO:0019698">
    <property type="term" value="P:D-galacturonate catabolic process"/>
    <property type="evidence" value="ECO:0007669"/>
    <property type="project" value="TreeGrafter"/>
</dbReference>
<evidence type="ECO:0000313" key="8">
    <source>
        <dbReference type="EMBL" id="AHY15489.1"/>
    </source>
</evidence>
<dbReference type="GO" id="GO:0008880">
    <property type="term" value="F:glucuronate isomerase activity"/>
    <property type="evidence" value="ECO:0007669"/>
    <property type="project" value="UniProtKB-UniRule"/>
</dbReference>